<keyword evidence="2" id="KW-1185">Reference proteome</keyword>
<dbReference type="EMBL" id="BAAAHQ010000042">
    <property type="protein sequence ID" value="GAA0948557.1"/>
    <property type="molecule type" value="Genomic_DNA"/>
</dbReference>
<evidence type="ECO:0000313" key="1">
    <source>
        <dbReference type="EMBL" id="GAA0948557.1"/>
    </source>
</evidence>
<gene>
    <name evidence="1" type="ORF">GCM10009560_66020</name>
</gene>
<dbReference type="Proteomes" id="UP001501578">
    <property type="component" value="Unassembled WGS sequence"/>
</dbReference>
<dbReference type="RefSeq" id="WP_343954122.1">
    <property type="nucleotide sequence ID" value="NZ_BAAAHQ010000042.1"/>
</dbReference>
<accession>A0ABN1QZ64</accession>
<comment type="caution">
    <text evidence="1">The sequence shown here is derived from an EMBL/GenBank/DDBJ whole genome shotgun (WGS) entry which is preliminary data.</text>
</comment>
<reference evidence="1 2" key="1">
    <citation type="journal article" date="2019" name="Int. J. Syst. Evol. Microbiol.">
        <title>The Global Catalogue of Microorganisms (GCM) 10K type strain sequencing project: providing services to taxonomists for standard genome sequencing and annotation.</title>
        <authorList>
            <consortium name="The Broad Institute Genomics Platform"/>
            <consortium name="The Broad Institute Genome Sequencing Center for Infectious Disease"/>
            <person name="Wu L."/>
            <person name="Ma J."/>
        </authorList>
    </citation>
    <scope>NUCLEOTIDE SEQUENCE [LARGE SCALE GENOMIC DNA]</scope>
    <source>
        <strain evidence="1 2">JCM 11136</strain>
    </source>
</reference>
<organism evidence="1 2">
    <name type="scientific">Nonomuraea longicatena</name>
    <dbReference type="NCBI Taxonomy" id="83682"/>
    <lineage>
        <taxon>Bacteria</taxon>
        <taxon>Bacillati</taxon>
        <taxon>Actinomycetota</taxon>
        <taxon>Actinomycetes</taxon>
        <taxon>Streptosporangiales</taxon>
        <taxon>Streptosporangiaceae</taxon>
        <taxon>Nonomuraea</taxon>
    </lineage>
</organism>
<proteinExistence type="predicted"/>
<name>A0ABN1QZ64_9ACTN</name>
<evidence type="ECO:0000313" key="2">
    <source>
        <dbReference type="Proteomes" id="UP001501578"/>
    </source>
</evidence>
<sequence length="84" mass="8842">MPARYHSVTAPSPFNKSGRATITARAGGAYEMYLCVGSQRIPLTQVEAWAAWVALGNALTTDGPVPDWAASQITHPGTSPAKES</sequence>
<protein>
    <submittedName>
        <fullName evidence="1">Uncharacterized protein</fullName>
    </submittedName>
</protein>